<reference evidence="9" key="3">
    <citation type="journal article" date="2005" name="Nature">
        <title>The map-based sequence of the rice genome.</title>
        <authorList>
            <consortium name="International rice genome sequencing project (IRGSP)"/>
            <person name="Matsumoto T."/>
            <person name="Wu J."/>
            <person name="Kanamori H."/>
            <person name="Katayose Y."/>
            <person name="Fujisawa M."/>
            <person name="Namiki N."/>
            <person name="Mizuno H."/>
            <person name="Yamamoto K."/>
            <person name="Antonio B.A."/>
            <person name="Baba T."/>
            <person name="Sakata K."/>
            <person name="Nagamura Y."/>
            <person name="Aoki H."/>
            <person name="Arikawa K."/>
            <person name="Arita K."/>
            <person name="Bito T."/>
            <person name="Chiden Y."/>
            <person name="Fujitsuka N."/>
            <person name="Fukunaka R."/>
            <person name="Hamada M."/>
            <person name="Harada C."/>
            <person name="Hayashi A."/>
            <person name="Hijishita S."/>
            <person name="Honda M."/>
            <person name="Hosokawa S."/>
            <person name="Ichikawa Y."/>
            <person name="Idonuma A."/>
            <person name="Iijima M."/>
            <person name="Ikeda M."/>
            <person name="Ikeno M."/>
            <person name="Ito K."/>
            <person name="Ito S."/>
            <person name="Ito T."/>
            <person name="Ito Y."/>
            <person name="Ito Y."/>
            <person name="Iwabuchi A."/>
            <person name="Kamiya K."/>
            <person name="Karasawa W."/>
            <person name="Kurita K."/>
            <person name="Katagiri S."/>
            <person name="Kikuta A."/>
            <person name="Kobayashi H."/>
            <person name="Kobayashi N."/>
            <person name="Machita K."/>
            <person name="Maehara T."/>
            <person name="Masukawa M."/>
            <person name="Mizubayashi T."/>
            <person name="Mukai Y."/>
            <person name="Nagasaki H."/>
            <person name="Nagata Y."/>
            <person name="Naito S."/>
            <person name="Nakashima M."/>
            <person name="Nakama Y."/>
            <person name="Nakamichi Y."/>
            <person name="Nakamura M."/>
            <person name="Meguro A."/>
            <person name="Negishi M."/>
            <person name="Ohta I."/>
            <person name="Ohta T."/>
            <person name="Okamoto M."/>
            <person name="Ono N."/>
            <person name="Saji S."/>
            <person name="Sakaguchi M."/>
            <person name="Sakai K."/>
            <person name="Shibata M."/>
            <person name="Shimokawa T."/>
            <person name="Song J."/>
            <person name="Takazaki Y."/>
            <person name="Terasawa K."/>
            <person name="Tsugane M."/>
            <person name="Tsuji K."/>
            <person name="Ueda S."/>
            <person name="Waki K."/>
            <person name="Yamagata H."/>
            <person name="Yamamoto M."/>
            <person name="Yamamoto S."/>
            <person name="Yamane H."/>
            <person name="Yoshiki S."/>
            <person name="Yoshihara R."/>
            <person name="Yukawa K."/>
            <person name="Zhong H."/>
            <person name="Yano M."/>
            <person name="Yuan Q."/>
            <person name="Ouyang S."/>
            <person name="Liu J."/>
            <person name="Jones K.M."/>
            <person name="Gansberger K."/>
            <person name="Moffat K."/>
            <person name="Hill J."/>
            <person name="Bera J."/>
            <person name="Fadrosh D."/>
            <person name="Jin S."/>
            <person name="Johri S."/>
            <person name="Kim M."/>
            <person name="Overton L."/>
            <person name="Reardon M."/>
            <person name="Tsitrin T."/>
            <person name="Vuong H."/>
            <person name="Weaver B."/>
            <person name="Ciecko A."/>
            <person name="Tallon L."/>
            <person name="Jackson J."/>
            <person name="Pai G."/>
            <person name="Aken S.V."/>
            <person name="Utterback T."/>
            <person name="Reidmuller S."/>
            <person name="Feldblyum T."/>
            <person name="Hsiao J."/>
            <person name="Zismann V."/>
            <person name="Iobst S."/>
            <person name="de Vazeille A.R."/>
            <person name="Buell C.R."/>
            <person name="Ying K."/>
            <person name="Li Y."/>
            <person name="Lu T."/>
            <person name="Huang Y."/>
            <person name="Zhao Q."/>
            <person name="Feng Q."/>
            <person name="Zhang L."/>
            <person name="Zhu J."/>
            <person name="Weng Q."/>
            <person name="Mu J."/>
            <person name="Lu Y."/>
            <person name="Fan D."/>
            <person name="Liu Y."/>
            <person name="Guan J."/>
            <person name="Zhang Y."/>
            <person name="Yu S."/>
            <person name="Liu X."/>
            <person name="Zhang Y."/>
            <person name="Hong G."/>
            <person name="Han B."/>
            <person name="Choisne N."/>
            <person name="Demange N."/>
            <person name="Orjeda G."/>
            <person name="Samain S."/>
            <person name="Cattolico L."/>
            <person name="Pelletier E."/>
            <person name="Couloux A."/>
            <person name="Segurens B."/>
            <person name="Wincker P."/>
            <person name="D'Hont A."/>
            <person name="Scarpelli C."/>
            <person name="Weissenbach J."/>
            <person name="Salanoubat M."/>
            <person name="Quetier F."/>
            <person name="Yu Y."/>
            <person name="Kim H.R."/>
            <person name="Rambo T."/>
            <person name="Currie J."/>
            <person name="Collura K."/>
            <person name="Luo M."/>
            <person name="Yang T."/>
            <person name="Ammiraju J.S.S."/>
            <person name="Engler F."/>
            <person name="Soderlund C."/>
            <person name="Wing R.A."/>
            <person name="Palmer L.E."/>
            <person name="de la Bastide M."/>
            <person name="Spiegel L."/>
            <person name="Nascimento L."/>
            <person name="Zutavern T."/>
            <person name="O'Shaughnessy A."/>
            <person name="Dike S."/>
            <person name="Dedhia N."/>
            <person name="Preston R."/>
            <person name="Balija V."/>
            <person name="McCombie W.R."/>
            <person name="Chow T."/>
            <person name="Chen H."/>
            <person name="Chung M."/>
            <person name="Chen C."/>
            <person name="Shaw J."/>
            <person name="Wu H."/>
            <person name="Hsiao K."/>
            <person name="Chao Y."/>
            <person name="Chu M."/>
            <person name="Cheng C."/>
            <person name="Hour A."/>
            <person name="Lee P."/>
            <person name="Lin S."/>
            <person name="Lin Y."/>
            <person name="Liou J."/>
            <person name="Liu S."/>
            <person name="Hsing Y."/>
            <person name="Raghuvanshi S."/>
            <person name="Mohanty A."/>
            <person name="Bharti A.K."/>
            <person name="Gaur A."/>
            <person name="Gupta V."/>
            <person name="Kumar D."/>
            <person name="Ravi V."/>
            <person name="Vij S."/>
            <person name="Kapur A."/>
            <person name="Khurana P."/>
            <person name="Khurana P."/>
            <person name="Khurana J.P."/>
            <person name="Tyagi A.K."/>
            <person name="Gaikwad K."/>
            <person name="Singh A."/>
            <person name="Dalal V."/>
            <person name="Srivastava S."/>
            <person name="Dixit A."/>
            <person name="Pal A.K."/>
            <person name="Ghazi I.A."/>
            <person name="Yadav M."/>
            <person name="Pandit A."/>
            <person name="Bhargava A."/>
            <person name="Sureshbabu K."/>
            <person name="Batra K."/>
            <person name="Sharma T.R."/>
            <person name="Mohapatra T."/>
            <person name="Singh N.K."/>
            <person name="Messing J."/>
            <person name="Nelson A.B."/>
            <person name="Fuks G."/>
            <person name="Kavchok S."/>
            <person name="Keizer G."/>
            <person name="Linton E."/>
            <person name="Llaca V."/>
            <person name="Song R."/>
            <person name="Tanyolac B."/>
            <person name="Young S."/>
            <person name="Ho-Il K."/>
            <person name="Hahn J.H."/>
            <person name="Sangsakoo G."/>
            <person name="Vanavichit A."/>
            <person name="de Mattos Luiz.A.T."/>
            <person name="Zimmer P.D."/>
            <person name="Malone G."/>
            <person name="Dellagostin O."/>
            <person name="de Oliveira A.C."/>
            <person name="Bevan M."/>
            <person name="Bancroft I."/>
            <person name="Minx P."/>
            <person name="Cordum H."/>
            <person name="Wilson R."/>
            <person name="Cheng Z."/>
            <person name="Jin W."/>
            <person name="Jiang J."/>
            <person name="Leong S.A."/>
            <person name="Iwama H."/>
            <person name="Gojobori T."/>
            <person name="Itoh T."/>
            <person name="Niimura Y."/>
            <person name="Fujii Y."/>
            <person name="Habara T."/>
            <person name="Sakai H."/>
            <person name="Sato Y."/>
            <person name="Wilson G."/>
            <person name="Kumar K."/>
            <person name="McCouch S."/>
            <person name="Juretic N."/>
            <person name="Hoen D."/>
            <person name="Wright S."/>
            <person name="Bruskiewich R."/>
            <person name="Bureau T."/>
            <person name="Miyao A."/>
            <person name="Hirochika H."/>
            <person name="Nishikawa T."/>
            <person name="Kadowaki K."/>
            <person name="Sugiura M."/>
            <person name="Burr B."/>
            <person name="Sasaki T."/>
        </authorList>
    </citation>
    <scope>NUCLEOTIDE SEQUENCE [LARGE SCALE GENOMIC DNA]</scope>
    <source>
        <strain evidence="9">cv. Nipponbare</strain>
    </source>
</reference>
<keyword evidence="3" id="KW-0809">Transit peptide</keyword>
<dbReference type="GO" id="GO:0003735">
    <property type="term" value="F:structural constituent of ribosome"/>
    <property type="evidence" value="ECO:0007669"/>
    <property type="project" value="InterPro"/>
</dbReference>
<dbReference type="PANTHER" id="PTHR21338">
    <property type="entry name" value="MITOCHONDRIAL RIBOSOMAL PROTEIN L41"/>
    <property type="match status" value="1"/>
</dbReference>
<evidence type="ECO:0000256" key="6">
    <source>
        <dbReference type="ARBA" id="ARBA00023274"/>
    </source>
</evidence>
<evidence type="ECO:0000313" key="7">
    <source>
        <dbReference type="EMBL" id="BAD21452.1"/>
    </source>
</evidence>
<proteinExistence type="inferred from homology"/>
<keyword evidence="6" id="KW-0687">Ribonucleoprotein</keyword>
<dbReference type="EMBL" id="AP003980">
    <property type="protein sequence ID" value="BAD21452.1"/>
    <property type="molecule type" value="Genomic_DNA"/>
</dbReference>
<name>Q6K955_ORYSJ</name>
<evidence type="ECO:0000256" key="3">
    <source>
        <dbReference type="ARBA" id="ARBA00022946"/>
    </source>
</evidence>
<reference evidence="8" key="2">
    <citation type="submission" date="2001-08" db="EMBL/GenBank/DDBJ databases">
        <title>Oryza sativa nipponbare(GA3) genomic DNA, chromosome 2, BAC clone:OJ1212_C01.</title>
        <authorList>
            <person name="Sasaki T."/>
            <person name="Matsumoto T."/>
            <person name="Yamamoto K."/>
        </authorList>
    </citation>
    <scope>NUCLEOTIDE SEQUENCE</scope>
</reference>
<comment type="similarity">
    <text evidence="2">Belongs to the mitochondrion-specific ribosomal protein mL41 family.</text>
</comment>
<dbReference type="PANTHER" id="PTHR21338:SF0">
    <property type="entry name" value="LARGE RIBOSOMAL SUBUNIT PROTEIN ML41"/>
    <property type="match status" value="1"/>
</dbReference>
<protein>
    <submittedName>
        <fullName evidence="8">60S ribosomal protein-like</fullName>
    </submittedName>
</protein>
<evidence type="ECO:0000313" key="8">
    <source>
        <dbReference type="EMBL" id="BAD21594.1"/>
    </source>
</evidence>
<dbReference type="EMBL" id="AP004083">
    <property type="protein sequence ID" value="BAD21594.1"/>
    <property type="molecule type" value="Genomic_DNA"/>
</dbReference>
<comment type="subcellular location">
    <subcellularLocation>
        <location evidence="1">Mitochondrion</location>
    </subcellularLocation>
</comment>
<evidence type="ECO:0000313" key="9">
    <source>
        <dbReference type="Proteomes" id="UP000000763"/>
    </source>
</evidence>
<dbReference type="InterPro" id="IPR019189">
    <property type="entry name" value="Ribosomal_mL41"/>
</dbReference>
<keyword evidence="4 8" id="KW-0689">Ribosomal protein</keyword>
<evidence type="ECO:0000256" key="5">
    <source>
        <dbReference type="ARBA" id="ARBA00023128"/>
    </source>
</evidence>
<dbReference type="Pfam" id="PF09809">
    <property type="entry name" value="MRP-L27"/>
    <property type="match status" value="1"/>
</dbReference>
<dbReference type="Proteomes" id="UP000000763">
    <property type="component" value="Chromosome 2"/>
</dbReference>
<gene>
    <name evidence="7" type="ORF">OJ1014_H03.19</name>
    <name evidence="8" type="ORF">OJ1212_C01.5</name>
</gene>
<dbReference type="GO" id="GO:0005762">
    <property type="term" value="C:mitochondrial large ribosomal subunit"/>
    <property type="evidence" value="ECO:0007669"/>
    <property type="project" value="InterPro"/>
</dbReference>
<reference evidence="7" key="1">
    <citation type="submission" date="2001-08" db="EMBL/GenBank/DDBJ databases">
        <title>Oryza sativa nipponbare(GA3) genomic DNA, chromosome 2, BAC clone:OJ1014_H03.</title>
        <authorList>
            <person name="Sasaki T."/>
            <person name="Matsumoto T."/>
            <person name="Yamamoto K."/>
        </authorList>
    </citation>
    <scope>NUCLEOTIDE SEQUENCE</scope>
</reference>
<sequence length="383" mass="41543">MWSPGSWGLEKLPVNYLRRSRPAREPPIKLLVSAAAPPILGALRQGGFPTTSSMVSPLQCGEACKSRMSGISARSQLRPSSSSPALANDRITARALSCRTPGLRPKSLAAADALVNECVDEFVNAPGYRGVDALYRGLRSGYVSPPIGGRERETALTGARRELGGVDLAAAATTIFLLLAWLSPPPSSFSSLSRHRHPVELTRSSLGFAGSSKLHRLGDDAAGRGGGLAGDRRHFARDVGASHGATASPNAPLHPRCKRLIVLDHQSYIDRPFSDVLILAVHRYEPSPPRIIRKEEEDMPLGLILSSLGRSMRRKRLSSLGILSSKRAPRDYYKGKNCKPTGFHTRKGGYVMVDEKLPRFVVPDLTDFKGHHSVIGILHFSRD</sequence>
<accession>Q6K955</accession>
<reference evidence="9" key="4">
    <citation type="journal article" date="2008" name="Nucleic Acids Res.">
        <title>The rice annotation project database (RAP-DB): 2008 update.</title>
        <authorList>
            <consortium name="The rice annotation project (RAP)"/>
        </authorList>
    </citation>
    <scope>GENOME REANNOTATION</scope>
    <source>
        <strain evidence="9">cv. Nipponbare</strain>
    </source>
</reference>
<evidence type="ECO:0000256" key="1">
    <source>
        <dbReference type="ARBA" id="ARBA00004173"/>
    </source>
</evidence>
<dbReference type="AlphaFoldDB" id="Q6K955"/>
<organism evidence="8 9">
    <name type="scientific">Oryza sativa subsp. japonica</name>
    <name type="common">Rice</name>
    <dbReference type="NCBI Taxonomy" id="39947"/>
    <lineage>
        <taxon>Eukaryota</taxon>
        <taxon>Viridiplantae</taxon>
        <taxon>Streptophyta</taxon>
        <taxon>Embryophyta</taxon>
        <taxon>Tracheophyta</taxon>
        <taxon>Spermatophyta</taxon>
        <taxon>Magnoliopsida</taxon>
        <taxon>Liliopsida</taxon>
        <taxon>Poales</taxon>
        <taxon>Poaceae</taxon>
        <taxon>BOP clade</taxon>
        <taxon>Oryzoideae</taxon>
        <taxon>Oryzeae</taxon>
        <taxon>Oryzinae</taxon>
        <taxon>Oryza</taxon>
        <taxon>Oryza sativa</taxon>
    </lineage>
</organism>
<evidence type="ECO:0000256" key="2">
    <source>
        <dbReference type="ARBA" id="ARBA00010152"/>
    </source>
</evidence>
<evidence type="ECO:0000256" key="4">
    <source>
        <dbReference type="ARBA" id="ARBA00022980"/>
    </source>
</evidence>
<keyword evidence="5" id="KW-0496">Mitochondrion</keyword>